<feature type="domain" description="Helitron helicase-like" evidence="1">
    <location>
        <begin position="278"/>
        <end position="461"/>
    </location>
</feature>
<feature type="non-terminal residue" evidence="2">
    <location>
        <position position="469"/>
    </location>
</feature>
<evidence type="ECO:0000313" key="2">
    <source>
        <dbReference type="EMBL" id="KIJ05858.1"/>
    </source>
</evidence>
<dbReference type="OrthoDB" id="2669322at2759"/>
<evidence type="ECO:0000313" key="3">
    <source>
        <dbReference type="Proteomes" id="UP000053647"/>
    </source>
</evidence>
<name>A0A0C9T2X1_PAXIN</name>
<reference evidence="2 3" key="1">
    <citation type="submission" date="2014-06" db="EMBL/GenBank/DDBJ databases">
        <authorList>
            <consortium name="DOE Joint Genome Institute"/>
            <person name="Kuo A."/>
            <person name="Kohler A."/>
            <person name="Nagy L.G."/>
            <person name="Floudas D."/>
            <person name="Copeland A."/>
            <person name="Barry K.W."/>
            <person name="Cichocki N."/>
            <person name="Veneault-Fourrey C."/>
            <person name="LaButti K."/>
            <person name="Lindquist E.A."/>
            <person name="Lipzen A."/>
            <person name="Lundell T."/>
            <person name="Morin E."/>
            <person name="Murat C."/>
            <person name="Sun H."/>
            <person name="Tunlid A."/>
            <person name="Henrissat B."/>
            <person name="Grigoriev I.V."/>
            <person name="Hibbett D.S."/>
            <person name="Martin F."/>
            <person name="Nordberg H.P."/>
            <person name="Cantor M.N."/>
            <person name="Hua S.X."/>
        </authorList>
    </citation>
    <scope>NUCLEOTIDE SEQUENCE [LARGE SCALE GENOMIC DNA]</scope>
    <source>
        <strain evidence="2 3">ATCC 200175</strain>
    </source>
</reference>
<organism evidence="2 3">
    <name type="scientific">Paxillus involutus ATCC 200175</name>
    <dbReference type="NCBI Taxonomy" id="664439"/>
    <lineage>
        <taxon>Eukaryota</taxon>
        <taxon>Fungi</taxon>
        <taxon>Dikarya</taxon>
        <taxon>Basidiomycota</taxon>
        <taxon>Agaricomycotina</taxon>
        <taxon>Agaricomycetes</taxon>
        <taxon>Agaricomycetidae</taxon>
        <taxon>Boletales</taxon>
        <taxon>Paxilineae</taxon>
        <taxon>Paxillaceae</taxon>
        <taxon>Paxillus</taxon>
    </lineage>
</organism>
<dbReference type="EMBL" id="KN820668">
    <property type="protein sequence ID" value="KIJ05858.1"/>
    <property type="molecule type" value="Genomic_DNA"/>
</dbReference>
<dbReference type="PANTHER" id="PTHR45786:SF74">
    <property type="entry name" value="ATP-DEPENDENT DNA HELICASE"/>
    <property type="match status" value="1"/>
</dbReference>
<dbReference type="HOGENOM" id="CLU_001324_5_7_1"/>
<proteinExistence type="predicted"/>
<evidence type="ECO:0000259" key="1">
    <source>
        <dbReference type="Pfam" id="PF14214"/>
    </source>
</evidence>
<dbReference type="InterPro" id="IPR025476">
    <property type="entry name" value="Helitron_helicase-like"/>
</dbReference>
<dbReference type="Proteomes" id="UP000053647">
    <property type="component" value="Unassembled WGS sequence"/>
</dbReference>
<gene>
    <name evidence="2" type="ORF">PAXINDRAFT_33003</name>
</gene>
<sequence>MDVKCSHCHALHFDGEALTRSTRNNRRFGMCCLQGQVQLPPLQEWPDKLKRLYNDRQFRDKIRQYNSALAFTSMGAEVDRHTVQGAGPTSFRIHGALHHLMGSLLPHQDHDPCYAQLYIYDANEATDHRTRRNPGLNRETLAELHDMLFHFHPYVNIYKQAHQVMMAKPVDQHTDLRVRLHFIEGQGADGRRYNLPTANEIAAIIPGDGSEAVNEHRDIILRLRGGGLRRISHLHQAYATLHYVLLFPKGEEGWHLGMQLQPNAQGRNRSKHLTQILYYAYRLHVRPPNIEPPNLIRGGRLFQQYVCDAWASVEQSKLTWVANNQKTIRSDLYSGLRDRVVQDPNVNLQDAGRSVVLPSSHSGSPRHMQQLLQDSLAICHDCQKPDIFLTMTANGSWPEVKDNLLPGQNVIDRPDLVARVFHRKQQDLLKMVRDGFFGAVAGLVYTIEYHQHGLPHMHLLIFLEGPDKI</sequence>
<dbReference type="PANTHER" id="PTHR45786">
    <property type="entry name" value="DNA BINDING PROTEIN-LIKE"/>
    <property type="match status" value="1"/>
</dbReference>
<dbReference type="Pfam" id="PF14214">
    <property type="entry name" value="Helitron_like_N"/>
    <property type="match status" value="1"/>
</dbReference>
<accession>A0A0C9T2X1</accession>
<reference evidence="3" key="2">
    <citation type="submission" date="2015-01" db="EMBL/GenBank/DDBJ databases">
        <title>Evolutionary Origins and Diversification of the Mycorrhizal Mutualists.</title>
        <authorList>
            <consortium name="DOE Joint Genome Institute"/>
            <consortium name="Mycorrhizal Genomics Consortium"/>
            <person name="Kohler A."/>
            <person name="Kuo A."/>
            <person name="Nagy L.G."/>
            <person name="Floudas D."/>
            <person name="Copeland A."/>
            <person name="Barry K.W."/>
            <person name="Cichocki N."/>
            <person name="Veneault-Fourrey C."/>
            <person name="LaButti K."/>
            <person name="Lindquist E.A."/>
            <person name="Lipzen A."/>
            <person name="Lundell T."/>
            <person name="Morin E."/>
            <person name="Murat C."/>
            <person name="Riley R."/>
            <person name="Ohm R."/>
            <person name="Sun H."/>
            <person name="Tunlid A."/>
            <person name="Henrissat B."/>
            <person name="Grigoriev I.V."/>
            <person name="Hibbett D.S."/>
            <person name="Martin F."/>
        </authorList>
    </citation>
    <scope>NUCLEOTIDE SEQUENCE [LARGE SCALE GENOMIC DNA]</scope>
    <source>
        <strain evidence="3">ATCC 200175</strain>
    </source>
</reference>
<protein>
    <recommendedName>
        <fullName evidence="1">Helitron helicase-like domain-containing protein</fullName>
    </recommendedName>
</protein>
<dbReference type="AlphaFoldDB" id="A0A0C9T2X1"/>
<keyword evidence="3" id="KW-1185">Reference proteome</keyword>